<organism evidence="1 2">
    <name type="scientific">Dallia pectoralis</name>
    <name type="common">Alaska blackfish</name>
    <dbReference type="NCBI Taxonomy" id="75939"/>
    <lineage>
        <taxon>Eukaryota</taxon>
        <taxon>Metazoa</taxon>
        <taxon>Chordata</taxon>
        <taxon>Craniata</taxon>
        <taxon>Vertebrata</taxon>
        <taxon>Euteleostomi</taxon>
        <taxon>Actinopterygii</taxon>
        <taxon>Neopterygii</taxon>
        <taxon>Teleostei</taxon>
        <taxon>Protacanthopterygii</taxon>
        <taxon>Esociformes</taxon>
        <taxon>Umbridae</taxon>
        <taxon>Dallia</taxon>
    </lineage>
</organism>
<protein>
    <submittedName>
        <fullName evidence="1">Uncharacterized protein</fullName>
    </submittedName>
</protein>
<evidence type="ECO:0000313" key="1">
    <source>
        <dbReference type="EMBL" id="KAJ8008114.1"/>
    </source>
</evidence>
<evidence type="ECO:0000313" key="2">
    <source>
        <dbReference type="Proteomes" id="UP001157502"/>
    </source>
</evidence>
<comment type="caution">
    <text evidence="1">The sequence shown here is derived from an EMBL/GenBank/DDBJ whole genome shotgun (WGS) entry which is preliminary data.</text>
</comment>
<accession>A0ACC2GWG2</accession>
<proteinExistence type="predicted"/>
<keyword evidence="2" id="KW-1185">Reference proteome</keyword>
<dbReference type="Proteomes" id="UP001157502">
    <property type="component" value="Chromosome 8"/>
</dbReference>
<reference evidence="1" key="1">
    <citation type="submission" date="2021-05" db="EMBL/GenBank/DDBJ databases">
        <authorList>
            <person name="Pan Q."/>
            <person name="Jouanno E."/>
            <person name="Zahm M."/>
            <person name="Klopp C."/>
            <person name="Cabau C."/>
            <person name="Louis A."/>
            <person name="Berthelot C."/>
            <person name="Parey E."/>
            <person name="Roest Crollius H."/>
            <person name="Montfort J."/>
            <person name="Robinson-Rechavi M."/>
            <person name="Bouchez O."/>
            <person name="Lampietro C."/>
            <person name="Lopez Roques C."/>
            <person name="Donnadieu C."/>
            <person name="Postlethwait J."/>
            <person name="Bobe J."/>
            <person name="Dillon D."/>
            <person name="Chandos A."/>
            <person name="von Hippel F."/>
            <person name="Guiguen Y."/>
        </authorList>
    </citation>
    <scope>NUCLEOTIDE SEQUENCE</scope>
    <source>
        <strain evidence="1">YG-Jan2019</strain>
    </source>
</reference>
<sequence length="115" mass="12702">MEGSDSAWSLQGSTWWILLSAPYYSVDTDGFCDRTGPLESSVEGITAAAEQEDRMGGERCAKCPGCHTFERTQRTHGHITARQKARRKQKHVGAALNKRPYDITAADRGEDTAGW</sequence>
<name>A0ACC2GWG2_DALPE</name>
<gene>
    <name evidence="1" type="ORF">DPEC_G00101400</name>
</gene>
<dbReference type="EMBL" id="CM055735">
    <property type="protein sequence ID" value="KAJ8008114.1"/>
    <property type="molecule type" value="Genomic_DNA"/>
</dbReference>